<keyword evidence="1" id="KW-1133">Transmembrane helix</keyword>
<evidence type="ECO:0000313" key="4">
    <source>
        <dbReference type="Proteomes" id="UP000015350"/>
    </source>
</evidence>
<keyword evidence="1" id="KW-0472">Membrane</keyword>
<dbReference type="OrthoDB" id="9806984at2"/>
<evidence type="ECO:0000256" key="1">
    <source>
        <dbReference type="SAM" id="Phobius"/>
    </source>
</evidence>
<evidence type="ECO:0000313" key="3">
    <source>
        <dbReference type="EMBL" id="EPY01332.1"/>
    </source>
</evidence>
<dbReference type="EMBL" id="AQPH01000043">
    <property type="protein sequence ID" value="EPY01332.1"/>
    <property type="molecule type" value="Genomic_DNA"/>
</dbReference>
<dbReference type="PATRIC" id="fig|1316936.3.peg.2280"/>
<feature type="domain" description="Mce/MlaD" evidence="2">
    <location>
        <begin position="44"/>
        <end position="138"/>
    </location>
</feature>
<dbReference type="eggNOG" id="COG1463">
    <property type="taxonomic scope" value="Bacteria"/>
</dbReference>
<dbReference type="InterPro" id="IPR052336">
    <property type="entry name" value="MlaD_Phospholipid_Transporter"/>
</dbReference>
<accession>S9S5Z1</accession>
<sequence length="309" mass="33235">MSSKPTVVGGFVLGGLGIAVLAILFLGGLRLFTPTLGAVVFFPTSVAGLTVGAPVTFRGVRVGSVRKIVLRLNVGDRSSLIPTYLELDSDRIVWEEIGPQGIEPGSEPGIPRLVRAGLRAALSTPNLVTGQLGVDLDFRPDAPITTHGPKMDLPEIPSVPSDLQNLKDKFVELPLRELVDETRATLGHMGAVFDVLGLLVEESRQTAIDARETLRVTSTAVRTLGADAGRTLGGIDRLTLDGRRVLETAERTTRHAESLMASLDGLSQPRSEMRDDLDATMRDLAASASSLRSFTRDLERSPIETLRRK</sequence>
<dbReference type="Proteomes" id="UP000015350">
    <property type="component" value="Unassembled WGS sequence"/>
</dbReference>
<keyword evidence="1" id="KW-0812">Transmembrane</keyword>
<dbReference type="RefSeq" id="WP_021132599.1">
    <property type="nucleotide sequence ID" value="NZ_AQPH01000043.1"/>
</dbReference>
<dbReference type="STRING" id="1316936.K678_11433"/>
<reference evidence="3 4" key="1">
    <citation type="submission" date="2013-04" db="EMBL/GenBank/DDBJ databases">
        <authorList>
            <person name="Kuznetsov B."/>
            <person name="Ivanovsky R."/>
        </authorList>
    </citation>
    <scope>NUCLEOTIDE SEQUENCE [LARGE SCALE GENOMIC DNA]</scope>
    <source>
        <strain evidence="3 4">MGU-K5</strain>
    </source>
</reference>
<dbReference type="Pfam" id="PF02470">
    <property type="entry name" value="MlaD"/>
    <property type="match status" value="1"/>
</dbReference>
<dbReference type="AlphaFoldDB" id="S9S5Z1"/>
<dbReference type="PANTHER" id="PTHR33371">
    <property type="entry name" value="INTERMEMBRANE PHOSPHOLIPID TRANSPORT SYSTEM BINDING PROTEIN MLAD-RELATED"/>
    <property type="match status" value="1"/>
</dbReference>
<feature type="transmembrane region" description="Helical" evidence="1">
    <location>
        <begin position="35"/>
        <end position="57"/>
    </location>
</feature>
<feature type="transmembrane region" description="Helical" evidence="1">
    <location>
        <begin position="7"/>
        <end position="29"/>
    </location>
</feature>
<gene>
    <name evidence="3" type="ORF">K678_11433</name>
</gene>
<protein>
    <recommendedName>
        <fullName evidence="2">Mce/MlaD domain-containing protein</fullName>
    </recommendedName>
</protein>
<dbReference type="PANTHER" id="PTHR33371:SF4">
    <property type="entry name" value="INTERMEMBRANE PHOSPHOLIPID TRANSPORT SYSTEM BINDING PROTEIN MLAD"/>
    <property type="match status" value="1"/>
</dbReference>
<organism evidence="3 4">
    <name type="scientific">Magnetospirillum fulvum MGU-K5</name>
    <dbReference type="NCBI Taxonomy" id="1316936"/>
    <lineage>
        <taxon>Bacteria</taxon>
        <taxon>Pseudomonadati</taxon>
        <taxon>Pseudomonadota</taxon>
        <taxon>Alphaproteobacteria</taxon>
        <taxon>Rhodospirillales</taxon>
        <taxon>Rhodospirillaceae</taxon>
        <taxon>Magnetospirillum</taxon>
    </lineage>
</organism>
<comment type="caution">
    <text evidence="3">The sequence shown here is derived from an EMBL/GenBank/DDBJ whole genome shotgun (WGS) entry which is preliminary data.</text>
</comment>
<evidence type="ECO:0000259" key="2">
    <source>
        <dbReference type="Pfam" id="PF02470"/>
    </source>
</evidence>
<proteinExistence type="predicted"/>
<name>S9S5Z1_MAGFU</name>
<dbReference type="InterPro" id="IPR003399">
    <property type="entry name" value="Mce/MlaD"/>
</dbReference>